<reference evidence="2 3" key="1">
    <citation type="journal article" date="2023" name="Commun. Biol.">
        <title>Genome analysis of Parmales, the sister group of diatoms, reveals the evolutionary specialization of diatoms from phago-mixotrophs to photoautotrophs.</title>
        <authorList>
            <person name="Ban H."/>
            <person name="Sato S."/>
            <person name="Yoshikawa S."/>
            <person name="Yamada K."/>
            <person name="Nakamura Y."/>
            <person name="Ichinomiya M."/>
            <person name="Sato N."/>
            <person name="Blanc-Mathieu R."/>
            <person name="Endo H."/>
            <person name="Kuwata A."/>
            <person name="Ogata H."/>
        </authorList>
    </citation>
    <scope>NUCLEOTIDE SEQUENCE [LARGE SCALE GENOMIC DNA]</scope>
</reference>
<accession>A0ABQ6MVX1</accession>
<gene>
    <name evidence="2" type="ORF">TeGR_g12580</name>
</gene>
<keyword evidence="3" id="KW-1185">Reference proteome</keyword>
<proteinExistence type="predicted"/>
<dbReference type="EMBL" id="BRYB01004643">
    <property type="protein sequence ID" value="GMI34565.1"/>
    <property type="molecule type" value="Genomic_DNA"/>
</dbReference>
<feature type="domain" description="Vps53 N-terminal" evidence="1">
    <location>
        <begin position="1"/>
        <end position="339"/>
    </location>
</feature>
<evidence type="ECO:0000313" key="2">
    <source>
        <dbReference type="EMBL" id="GMI34565.1"/>
    </source>
</evidence>
<dbReference type="Proteomes" id="UP001165060">
    <property type="component" value="Unassembled WGS sequence"/>
</dbReference>
<dbReference type="InterPro" id="IPR039766">
    <property type="entry name" value="Vps53"/>
</dbReference>
<protein>
    <recommendedName>
        <fullName evidence="1">Vps53 N-terminal domain-containing protein</fullName>
    </recommendedName>
</protein>
<dbReference type="Pfam" id="PF04100">
    <property type="entry name" value="Vps53_N"/>
    <property type="match status" value="1"/>
</dbReference>
<evidence type="ECO:0000313" key="3">
    <source>
        <dbReference type="Proteomes" id="UP001165060"/>
    </source>
</evidence>
<evidence type="ECO:0000259" key="1">
    <source>
        <dbReference type="Pfam" id="PF04100"/>
    </source>
</evidence>
<name>A0ABQ6MVX1_9STRA</name>
<comment type="caution">
    <text evidence="2">The sequence shown here is derived from an EMBL/GenBank/DDBJ whole genome shotgun (WGS) entry which is preliminary data.</text>
</comment>
<dbReference type="InterPro" id="IPR007234">
    <property type="entry name" value="Vps53_N"/>
</dbReference>
<dbReference type="PANTHER" id="PTHR12820:SF0">
    <property type="entry name" value="VACUOLAR PROTEIN SORTING-ASSOCIATED PROTEIN 53 HOMOLOG"/>
    <property type="match status" value="1"/>
</dbReference>
<sequence length="401" mass="44996">MDYAKRHLQRTITALKRLHMLVTAVDQLSQTSSRSSHASSANLLDAVSQLAVHFEGYQDVPKIAELRRTVEEVRGELEKQIFEAFNDIGELAATTADPEAFELSSPDPSDSSASSSVGFKSLKEACLVVDALGDAARSRQIDAFCSRQLKPYAGLFPPENEVSGLDQLDRRFAWFRRLLKNVDSRFSSVFPPHWHLQYKICLMFLGQTRDQLLALLEDGESEDSSNVIVIVKALQKSLNFEKEMSARFERDYGSSVANTTVDGSITYDNEMEFDDDGVPVDPKSAQGIKLRYARERARKDALLPINGMLSSCFDNFMTPYVLLERQNMAEQLASTVVDEKTDNRGDLPVFTSSVNLFVYMKNSINRCSLLTTGTTFFTLYKEYKSALSSYCKCLTNKMPPP</sequence>
<organism evidence="2 3">
    <name type="scientific">Tetraparma gracilis</name>
    <dbReference type="NCBI Taxonomy" id="2962635"/>
    <lineage>
        <taxon>Eukaryota</taxon>
        <taxon>Sar</taxon>
        <taxon>Stramenopiles</taxon>
        <taxon>Ochrophyta</taxon>
        <taxon>Bolidophyceae</taxon>
        <taxon>Parmales</taxon>
        <taxon>Triparmaceae</taxon>
        <taxon>Tetraparma</taxon>
    </lineage>
</organism>
<dbReference type="PANTHER" id="PTHR12820">
    <property type="entry name" value="VACUOLAR SORTING PROTEIN 53"/>
    <property type="match status" value="1"/>
</dbReference>